<name>A0A9X3FRI8_9LACT</name>
<dbReference type="Pfam" id="PF01321">
    <property type="entry name" value="Creatinase_N"/>
    <property type="match status" value="1"/>
</dbReference>
<dbReference type="Gene3D" id="3.40.350.10">
    <property type="entry name" value="Creatinase/prolidase N-terminal domain"/>
    <property type="match status" value="1"/>
</dbReference>
<dbReference type="InterPro" id="IPR000994">
    <property type="entry name" value="Pept_M24"/>
</dbReference>
<dbReference type="InterPro" id="IPR036005">
    <property type="entry name" value="Creatinase/aminopeptidase-like"/>
</dbReference>
<dbReference type="EMBL" id="JAPRFR010000001">
    <property type="protein sequence ID" value="MCZ0725305.1"/>
    <property type="molecule type" value="Genomic_DNA"/>
</dbReference>
<dbReference type="Proteomes" id="UP001146670">
    <property type="component" value="Unassembled WGS sequence"/>
</dbReference>
<proteinExistence type="predicted"/>
<dbReference type="SUPFAM" id="SSF55920">
    <property type="entry name" value="Creatinase/aminopeptidase"/>
    <property type="match status" value="1"/>
</dbReference>
<dbReference type="Gene3D" id="3.90.230.10">
    <property type="entry name" value="Creatinase/methionine aminopeptidase superfamily"/>
    <property type="match status" value="1"/>
</dbReference>
<organism evidence="3 4">
    <name type="scientific">Aerococcus kribbianus</name>
    <dbReference type="NCBI Taxonomy" id="2999064"/>
    <lineage>
        <taxon>Bacteria</taxon>
        <taxon>Bacillati</taxon>
        <taxon>Bacillota</taxon>
        <taxon>Bacilli</taxon>
        <taxon>Lactobacillales</taxon>
        <taxon>Aerococcaceae</taxon>
        <taxon>Aerococcus</taxon>
    </lineage>
</organism>
<dbReference type="RefSeq" id="WP_268751628.1">
    <property type="nucleotide sequence ID" value="NZ_JAPRFQ010000001.1"/>
</dbReference>
<keyword evidence="3" id="KW-0378">Hydrolase</keyword>
<evidence type="ECO:0000259" key="1">
    <source>
        <dbReference type="Pfam" id="PF00557"/>
    </source>
</evidence>
<feature type="domain" description="Peptidase M24" evidence="1">
    <location>
        <begin position="141"/>
        <end position="343"/>
    </location>
</feature>
<sequence>MEKRVRALQANMASEGLGAYYVISPFNLRYISGFTGTSGRALITANNAYFITDFRYQEQAKSQCQGFEVIIAGGSAGSSSPFKVIQDIVSQESVSRIGYEEEHITVADFDEIESLIDADFVPASGMIEILRQEKDDQEIALIEKACQIADDAFSYILNHIKVGVSEIQIANALDFYMREQGASGVSFETIVASGQRSAMPHGVASSKKIAQGDLVTLDFGCYYQGYASDMTRTVAVGDIDSRLEEIYQIVLDANQLVTQELKAGMTGKEADAIARDYISQHGFGNQFGHSLGHSFGLDIHETPNLGPNSNHLLKANQIVSNEPGIYIEGLGGVRIEDDLLLTESGNRPLTHSPRHLIHL</sequence>
<keyword evidence="3" id="KW-0031">Aminopeptidase</keyword>
<dbReference type="Pfam" id="PF00557">
    <property type="entry name" value="Peptidase_M24"/>
    <property type="match status" value="1"/>
</dbReference>
<comment type="caution">
    <text evidence="3">The sequence shown here is derived from an EMBL/GenBank/DDBJ whole genome shotgun (WGS) entry which is preliminary data.</text>
</comment>
<gene>
    <name evidence="3" type="ORF">OW157_01840</name>
</gene>
<dbReference type="PANTHER" id="PTHR46112">
    <property type="entry name" value="AMINOPEPTIDASE"/>
    <property type="match status" value="1"/>
</dbReference>
<feature type="domain" description="Creatinase N-terminal" evidence="2">
    <location>
        <begin position="4"/>
        <end position="131"/>
    </location>
</feature>
<protein>
    <submittedName>
        <fullName evidence="3">Aminopeptidase P family protein</fullName>
    </submittedName>
</protein>
<dbReference type="CDD" id="cd01092">
    <property type="entry name" value="APP-like"/>
    <property type="match status" value="1"/>
</dbReference>
<dbReference type="InterPro" id="IPR000587">
    <property type="entry name" value="Creatinase_N"/>
</dbReference>
<evidence type="ECO:0000313" key="4">
    <source>
        <dbReference type="Proteomes" id="UP001146670"/>
    </source>
</evidence>
<accession>A0A9X3FRI8</accession>
<evidence type="ECO:0000313" key="3">
    <source>
        <dbReference type="EMBL" id="MCZ0725305.1"/>
    </source>
</evidence>
<dbReference type="InterPro" id="IPR029149">
    <property type="entry name" value="Creatin/AminoP/Spt16_N"/>
</dbReference>
<dbReference type="InterPro" id="IPR050659">
    <property type="entry name" value="Peptidase_M24B"/>
</dbReference>
<dbReference type="SUPFAM" id="SSF53092">
    <property type="entry name" value="Creatinase/prolidase N-terminal domain"/>
    <property type="match status" value="1"/>
</dbReference>
<keyword evidence="3" id="KW-0645">Protease</keyword>
<dbReference type="PANTHER" id="PTHR46112:SF3">
    <property type="entry name" value="AMINOPEPTIDASE YPDF"/>
    <property type="match status" value="1"/>
</dbReference>
<dbReference type="AlphaFoldDB" id="A0A9X3FRI8"/>
<evidence type="ECO:0000259" key="2">
    <source>
        <dbReference type="Pfam" id="PF01321"/>
    </source>
</evidence>
<dbReference type="GO" id="GO:0004177">
    <property type="term" value="F:aminopeptidase activity"/>
    <property type="evidence" value="ECO:0007669"/>
    <property type="project" value="UniProtKB-KW"/>
</dbReference>
<reference evidence="3" key="1">
    <citation type="submission" date="2022-12" db="EMBL/GenBank/DDBJ databases">
        <title>Description and comparative metabolic analysis of Aerococcus sp. nov., isolated from the feces of a pig.</title>
        <authorList>
            <person name="Chang Y.-H."/>
        </authorList>
    </citation>
    <scope>NUCLEOTIDE SEQUENCE</scope>
    <source>
        <strain evidence="3">YH-aer222</strain>
    </source>
</reference>
<keyword evidence="4" id="KW-1185">Reference proteome</keyword>